<dbReference type="OrthoDB" id="1306118at2759"/>
<accession>A0A1U7XMI7</accession>
<reference evidence="3" key="2">
    <citation type="submission" date="2025-08" db="UniProtKB">
        <authorList>
            <consortium name="RefSeq"/>
        </authorList>
    </citation>
    <scope>IDENTIFICATION</scope>
    <source>
        <tissue evidence="3">Leaf</tissue>
    </source>
</reference>
<evidence type="ECO:0000259" key="1">
    <source>
        <dbReference type="PROSITE" id="PS50879"/>
    </source>
</evidence>
<dbReference type="eggNOG" id="KOG1075">
    <property type="taxonomic scope" value="Eukaryota"/>
</dbReference>
<dbReference type="Proteomes" id="UP000189701">
    <property type="component" value="Unplaced"/>
</dbReference>
<dbReference type="GO" id="GO:0003676">
    <property type="term" value="F:nucleic acid binding"/>
    <property type="evidence" value="ECO:0007669"/>
    <property type="project" value="InterPro"/>
</dbReference>
<dbReference type="PANTHER" id="PTHR47723:SF23">
    <property type="entry name" value="REVERSE TRANSCRIPTASE-LIKE PROTEIN"/>
    <property type="match status" value="1"/>
</dbReference>
<dbReference type="InterPro" id="IPR053151">
    <property type="entry name" value="RNase_H-like"/>
</dbReference>
<dbReference type="GO" id="GO:0004523">
    <property type="term" value="F:RNA-DNA hybrid ribonuclease activity"/>
    <property type="evidence" value="ECO:0007669"/>
    <property type="project" value="InterPro"/>
</dbReference>
<evidence type="ECO:0000313" key="2">
    <source>
        <dbReference type="Proteomes" id="UP000189701"/>
    </source>
</evidence>
<sequence>MTHHILLKWEPPTRSLYKLNTDRAARGNLGIGGLGGVFRSHNGDRILGYMDNIPHTTNTRAEVRALIRGLSIIHRMDNMVVRHIYREQNRVADALAEEAAKKIF</sequence>
<dbReference type="Pfam" id="PF13456">
    <property type="entry name" value="RVT_3"/>
    <property type="match status" value="1"/>
</dbReference>
<dbReference type="PROSITE" id="PS50879">
    <property type="entry name" value="RNASE_H_1"/>
    <property type="match status" value="1"/>
</dbReference>
<reference evidence="2" key="1">
    <citation type="journal article" date="2013" name="Genome Biol.">
        <title>Reference genomes and transcriptomes of Nicotiana sylvestris and Nicotiana tomentosiformis.</title>
        <authorList>
            <person name="Sierro N."/>
            <person name="Battey J.N."/>
            <person name="Ouadi S."/>
            <person name="Bovet L."/>
            <person name="Goepfert S."/>
            <person name="Bakaher N."/>
            <person name="Peitsch M.C."/>
            <person name="Ivanov N.V."/>
        </authorList>
    </citation>
    <scope>NUCLEOTIDE SEQUENCE [LARGE SCALE GENOMIC DNA]</scope>
</reference>
<keyword evidence="2" id="KW-1185">Reference proteome</keyword>
<evidence type="ECO:0000313" key="3">
    <source>
        <dbReference type="RefSeq" id="XP_009792103.1"/>
    </source>
</evidence>
<dbReference type="InterPro" id="IPR002156">
    <property type="entry name" value="RNaseH_domain"/>
</dbReference>
<feature type="domain" description="RNase H type-1" evidence="1">
    <location>
        <begin position="13"/>
        <end position="104"/>
    </location>
</feature>
<dbReference type="InterPro" id="IPR036397">
    <property type="entry name" value="RNaseH_sf"/>
</dbReference>
<organism evidence="2 3">
    <name type="scientific">Nicotiana sylvestris</name>
    <name type="common">Wood tobacco</name>
    <name type="synonym">South American tobacco</name>
    <dbReference type="NCBI Taxonomy" id="4096"/>
    <lineage>
        <taxon>Eukaryota</taxon>
        <taxon>Viridiplantae</taxon>
        <taxon>Streptophyta</taxon>
        <taxon>Embryophyta</taxon>
        <taxon>Tracheophyta</taxon>
        <taxon>Spermatophyta</taxon>
        <taxon>Magnoliopsida</taxon>
        <taxon>eudicotyledons</taxon>
        <taxon>Gunneridae</taxon>
        <taxon>Pentapetalae</taxon>
        <taxon>asterids</taxon>
        <taxon>lamiids</taxon>
        <taxon>Solanales</taxon>
        <taxon>Solanaceae</taxon>
        <taxon>Nicotianoideae</taxon>
        <taxon>Nicotianeae</taxon>
        <taxon>Nicotiana</taxon>
    </lineage>
</organism>
<dbReference type="RefSeq" id="XP_009792103.1">
    <property type="nucleotide sequence ID" value="XM_009793801.1"/>
</dbReference>
<dbReference type="InterPro" id="IPR012337">
    <property type="entry name" value="RNaseH-like_sf"/>
</dbReference>
<name>A0A1U7XMI7_NICSY</name>
<proteinExistence type="predicted"/>
<dbReference type="PANTHER" id="PTHR47723">
    <property type="entry name" value="OS05G0353850 PROTEIN"/>
    <property type="match status" value="1"/>
</dbReference>
<gene>
    <name evidence="3" type="primary">LOC104239224</name>
</gene>
<dbReference type="AlphaFoldDB" id="A0A1U7XMI7"/>
<dbReference type="Gene3D" id="3.30.420.10">
    <property type="entry name" value="Ribonuclease H-like superfamily/Ribonuclease H"/>
    <property type="match status" value="1"/>
</dbReference>
<protein>
    <submittedName>
        <fullName evidence="3">Uncharacterized protein LOC104239224</fullName>
    </submittedName>
</protein>
<dbReference type="SUPFAM" id="SSF53098">
    <property type="entry name" value="Ribonuclease H-like"/>
    <property type="match status" value="1"/>
</dbReference>